<sequence>MEGAHERGTSGADGVDSRTQDQVLRAAAQVGSCNQGEEDNPERRNANRSLQSGRNGTGSSSRNKPLDAERLHALIEETNAQIRRYQREKDEDLQKQER</sequence>
<dbReference type="EMBL" id="CM047582">
    <property type="protein sequence ID" value="KAI9915557.1"/>
    <property type="molecule type" value="Genomic_DNA"/>
</dbReference>
<evidence type="ECO:0000313" key="2">
    <source>
        <dbReference type="Proteomes" id="UP001163321"/>
    </source>
</evidence>
<evidence type="ECO:0000313" key="1">
    <source>
        <dbReference type="EMBL" id="KAI9915557.1"/>
    </source>
</evidence>
<gene>
    <name evidence="1" type="ORF">PsorP6_007616</name>
</gene>
<reference evidence="1 2" key="1">
    <citation type="journal article" date="2022" name="bioRxiv">
        <title>The genome of the oomycete Peronosclerospora sorghi, a cosmopolitan pathogen of maize and sorghum, is inflated with dispersed pseudogenes.</title>
        <authorList>
            <person name="Fletcher K."/>
            <person name="Martin F."/>
            <person name="Isakeit T."/>
            <person name="Cavanaugh K."/>
            <person name="Magill C."/>
            <person name="Michelmore R."/>
        </authorList>
    </citation>
    <scope>NUCLEOTIDE SEQUENCE [LARGE SCALE GENOMIC DNA]</scope>
    <source>
        <strain evidence="1">P6</strain>
    </source>
</reference>
<proteinExistence type="predicted"/>
<keyword evidence="2" id="KW-1185">Reference proteome</keyword>
<protein>
    <submittedName>
        <fullName evidence="1">Uncharacterized protein</fullName>
    </submittedName>
</protein>
<organism evidence="1 2">
    <name type="scientific">Peronosclerospora sorghi</name>
    <dbReference type="NCBI Taxonomy" id="230839"/>
    <lineage>
        <taxon>Eukaryota</taxon>
        <taxon>Sar</taxon>
        <taxon>Stramenopiles</taxon>
        <taxon>Oomycota</taxon>
        <taxon>Peronosporomycetes</taxon>
        <taxon>Peronosporales</taxon>
        <taxon>Peronosporaceae</taxon>
        <taxon>Peronosclerospora</taxon>
    </lineage>
</organism>
<accession>A0ACC0WAG9</accession>
<name>A0ACC0WAG9_9STRA</name>
<comment type="caution">
    <text evidence="1">The sequence shown here is derived from an EMBL/GenBank/DDBJ whole genome shotgun (WGS) entry which is preliminary data.</text>
</comment>
<dbReference type="Proteomes" id="UP001163321">
    <property type="component" value="Chromosome 3"/>
</dbReference>